<keyword evidence="1" id="KW-0812">Transmembrane</keyword>
<evidence type="ECO:0000313" key="4">
    <source>
        <dbReference type="Proteomes" id="UP000518266"/>
    </source>
</evidence>
<keyword evidence="4" id="KW-1185">Reference proteome</keyword>
<reference evidence="3 4" key="1">
    <citation type="submission" date="2020-03" db="EMBL/GenBank/DDBJ databases">
        <title>Dissostichus mawsoni Genome sequencing and assembly.</title>
        <authorList>
            <person name="Park H."/>
        </authorList>
    </citation>
    <scope>NUCLEOTIDE SEQUENCE [LARGE SCALE GENOMIC DNA]</scope>
    <source>
        <strain evidence="3">DM0001</strain>
        <tissue evidence="3">Muscle</tissue>
    </source>
</reference>
<sequence>MTDSLDQPTITPSTLEVEEGALVTLNCTAVAPCPILPPDLTWTPRIVPPKETTIIIEPKGPLLEGSSVSLLCKSRANPPVTNYTWYKVPPEILSSSRCIKISSMIRCSCYSQGNPPPSLVWKLAGEPVNHSAAIPIREESLGNVGMKSIITLYDLDEDTLSLVCLSINSLGFDSFAFNMSLSKTEQGLHSLSFGIGFVVAALGMLLVCVPLLIIYYR</sequence>
<feature type="domain" description="Ig-like" evidence="2">
    <location>
        <begin position="8"/>
        <end position="42"/>
    </location>
</feature>
<dbReference type="PANTHER" id="PTHR46484">
    <property type="entry name" value="SI:CH211-171H4.5-RELATED"/>
    <property type="match status" value="1"/>
</dbReference>
<keyword evidence="1" id="KW-0472">Membrane</keyword>
<dbReference type="AlphaFoldDB" id="A0A7J5XRL6"/>
<dbReference type="PANTHER" id="PTHR46484:SF8">
    <property type="entry name" value="B-CELL RECEPTOR CD22-LIKE-RELATED"/>
    <property type="match status" value="1"/>
</dbReference>
<dbReference type="InterPro" id="IPR007110">
    <property type="entry name" value="Ig-like_dom"/>
</dbReference>
<accession>A0A7J5XRL6</accession>
<protein>
    <recommendedName>
        <fullName evidence="2">Ig-like domain-containing protein</fullName>
    </recommendedName>
</protein>
<dbReference type="Proteomes" id="UP000518266">
    <property type="component" value="Unassembled WGS sequence"/>
</dbReference>
<comment type="caution">
    <text evidence="3">The sequence shown here is derived from an EMBL/GenBank/DDBJ whole genome shotgun (WGS) entry which is preliminary data.</text>
</comment>
<organism evidence="3 4">
    <name type="scientific">Dissostichus mawsoni</name>
    <name type="common">Antarctic cod</name>
    <dbReference type="NCBI Taxonomy" id="36200"/>
    <lineage>
        <taxon>Eukaryota</taxon>
        <taxon>Metazoa</taxon>
        <taxon>Chordata</taxon>
        <taxon>Craniata</taxon>
        <taxon>Vertebrata</taxon>
        <taxon>Euteleostomi</taxon>
        <taxon>Actinopterygii</taxon>
        <taxon>Neopterygii</taxon>
        <taxon>Teleostei</taxon>
        <taxon>Neoteleostei</taxon>
        <taxon>Acanthomorphata</taxon>
        <taxon>Eupercaria</taxon>
        <taxon>Perciformes</taxon>
        <taxon>Notothenioidei</taxon>
        <taxon>Nototheniidae</taxon>
        <taxon>Dissostichus</taxon>
    </lineage>
</organism>
<feature type="transmembrane region" description="Helical" evidence="1">
    <location>
        <begin position="191"/>
        <end position="216"/>
    </location>
</feature>
<dbReference type="EMBL" id="JAAKFY010000021">
    <property type="protein sequence ID" value="KAF3839463.1"/>
    <property type="molecule type" value="Genomic_DNA"/>
</dbReference>
<dbReference type="InterPro" id="IPR036179">
    <property type="entry name" value="Ig-like_dom_sf"/>
</dbReference>
<dbReference type="OrthoDB" id="6413693at2759"/>
<feature type="domain" description="Ig-like" evidence="2">
    <location>
        <begin position="49"/>
        <end position="107"/>
    </location>
</feature>
<dbReference type="Gene3D" id="2.60.40.10">
    <property type="entry name" value="Immunoglobulins"/>
    <property type="match status" value="2"/>
</dbReference>
<evidence type="ECO:0000313" key="3">
    <source>
        <dbReference type="EMBL" id="KAF3839463.1"/>
    </source>
</evidence>
<dbReference type="InterPro" id="IPR013783">
    <property type="entry name" value="Ig-like_fold"/>
</dbReference>
<evidence type="ECO:0000256" key="1">
    <source>
        <dbReference type="SAM" id="Phobius"/>
    </source>
</evidence>
<proteinExistence type="predicted"/>
<keyword evidence="1" id="KW-1133">Transmembrane helix</keyword>
<dbReference type="PROSITE" id="PS50835">
    <property type="entry name" value="IG_LIKE"/>
    <property type="match status" value="2"/>
</dbReference>
<evidence type="ECO:0000259" key="2">
    <source>
        <dbReference type="PROSITE" id="PS50835"/>
    </source>
</evidence>
<name>A0A7J5XRL6_DISMA</name>
<gene>
    <name evidence="3" type="ORF">F7725_018180</name>
</gene>
<dbReference type="SUPFAM" id="SSF48726">
    <property type="entry name" value="Immunoglobulin"/>
    <property type="match status" value="1"/>
</dbReference>